<dbReference type="PANTHER" id="PTHR43007">
    <property type="entry name" value="2-PHOSPHO-L-LACTATE TRANSFERASE"/>
    <property type="match status" value="1"/>
</dbReference>
<reference evidence="3" key="1">
    <citation type="submission" date="2020-05" db="EMBL/GenBank/DDBJ databases">
        <authorList>
            <person name="Chiriac C."/>
            <person name="Salcher M."/>
            <person name="Ghai R."/>
            <person name="Kavagutti S V."/>
        </authorList>
    </citation>
    <scope>NUCLEOTIDE SEQUENCE</scope>
</reference>
<dbReference type="SUPFAM" id="SSF142338">
    <property type="entry name" value="CofD-like"/>
    <property type="match status" value="1"/>
</dbReference>
<dbReference type="PANTHER" id="PTHR43007:SF1">
    <property type="entry name" value="2-PHOSPHO-L-LACTATE TRANSFERASE"/>
    <property type="match status" value="1"/>
</dbReference>
<dbReference type="InterPro" id="IPR038136">
    <property type="entry name" value="CofD-like_dom_sf"/>
</dbReference>
<accession>A0A6J7I4U5</accession>
<dbReference type="InterPro" id="IPR010115">
    <property type="entry name" value="FbiA/CofD"/>
</dbReference>
<dbReference type="Pfam" id="PF01933">
    <property type="entry name" value="CofD"/>
    <property type="match status" value="1"/>
</dbReference>
<dbReference type="Gene3D" id="3.40.50.10680">
    <property type="entry name" value="CofD-like domains"/>
    <property type="match status" value="1"/>
</dbReference>
<dbReference type="EMBL" id="CAFBMR010000094">
    <property type="protein sequence ID" value="CAB4925527.1"/>
    <property type="molecule type" value="Genomic_DNA"/>
</dbReference>
<keyword evidence="1" id="KW-0808">Transferase</keyword>
<dbReference type="GO" id="GO:0043743">
    <property type="term" value="F:LPPG:FO 2-phospho-L-lactate transferase activity"/>
    <property type="evidence" value="ECO:0007669"/>
    <property type="project" value="InterPro"/>
</dbReference>
<dbReference type="Gene3D" id="1.10.8.240">
    <property type="entry name" value="CofD-like domain"/>
    <property type="match status" value="1"/>
</dbReference>
<keyword evidence="2" id="KW-0460">Magnesium</keyword>
<dbReference type="AlphaFoldDB" id="A0A6J7I4U5"/>
<protein>
    <submittedName>
        <fullName evidence="3">Unannotated protein</fullName>
    </submittedName>
</protein>
<dbReference type="GO" id="GO:0000287">
    <property type="term" value="F:magnesium ion binding"/>
    <property type="evidence" value="ECO:0007669"/>
    <property type="project" value="InterPro"/>
</dbReference>
<name>A0A6J7I4U5_9ZZZZ</name>
<dbReference type="InterPro" id="IPR002882">
    <property type="entry name" value="CofD"/>
</dbReference>
<gene>
    <name evidence="3" type="ORF">UFOPK3610_01655</name>
</gene>
<evidence type="ECO:0000313" key="3">
    <source>
        <dbReference type="EMBL" id="CAB4925527.1"/>
    </source>
</evidence>
<evidence type="ECO:0000256" key="1">
    <source>
        <dbReference type="ARBA" id="ARBA00022679"/>
    </source>
</evidence>
<evidence type="ECO:0000256" key="2">
    <source>
        <dbReference type="ARBA" id="ARBA00022842"/>
    </source>
</evidence>
<organism evidence="3">
    <name type="scientific">freshwater metagenome</name>
    <dbReference type="NCBI Taxonomy" id="449393"/>
    <lineage>
        <taxon>unclassified sequences</taxon>
        <taxon>metagenomes</taxon>
        <taxon>ecological metagenomes</taxon>
    </lineage>
</organism>
<sequence length="324" mass="34461">MRLESLSSNSITALCGGLGGARLALALGQLAAEATFITNVGDDWSVGELLVCPDTDAVIYALAGLFDEDRGWGVRDDVFPGPRENEPPWFGLGVRDRQHHELRHELLLGGSDLADATATIVRGLGISARVIPVTGDPNPTCIDTSQGRLAFQEWLVRDRAQPQVTQVEWPGSAVAAPSRDVLMSIETAGVVVISSSSPVASIEPSLRVPGVREALIARKERGGRTVGISPIVSGHLAVGPRDTHRAHARETLMRAMGMTPDLAGIADWISPWASHMIIDPVDAFAAKVLERSDLEVSIAPILDQDAKSRAELVATVLSSTPRSV</sequence>
<proteinExistence type="predicted"/>